<keyword evidence="6" id="KW-1185">Reference proteome</keyword>
<accession>C5LGR7</accession>
<protein>
    <recommendedName>
        <fullName evidence="4">N-acetyltransferase domain-containing protein</fullName>
    </recommendedName>
</protein>
<proteinExistence type="inferred from homology"/>
<dbReference type="GO" id="GO:0008080">
    <property type="term" value="F:N-acetyltransferase activity"/>
    <property type="evidence" value="ECO:0007669"/>
    <property type="project" value="InterPro"/>
</dbReference>
<dbReference type="OMA" id="WHVPRYH"/>
<name>C5LGR7_PERM5</name>
<evidence type="ECO:0000313" key="5">
    <source>
        <dbReference type="EMBL" id="EER04112.1"/>
    </source>
</evidence>
<evidence type="ECO:0000313" key="6">
    <source>
        <dbReference type="Proteomes" id="UP000007800"/>
    </source>
</evidence>
<dbReference type="OrthoDB" id="5043642at2759"/>
<dbReference type="SUPFAM" id="SSF55729">
    <property type="entry name" value="Acyl-CoA N-acyltransferases (Nat)"/>
    <property type="match status" value="1"/>
</dbReference>
<gene>
    <name evidence="5" type="ORF">Pmar_PMAR023099</name>
</gene>
<evidence type="ECO:0000259" key="4">
    <source>
        <dbReference type="PROSITE" id="PS51186"/>
    </source>
</evidence>
<comment type="similarity">
    <text evidence="1">Belongs to the acetyltransferase family. GNAT subfamily.</text>
</comment>
<dbReference type="InterPro" id="IPR016181">
    <property type="entry name" value="Acyl_CoA_acyltransferase"/>
</dbReference>
<dbReference type="PANTHER" id="PTHR13256">
    <property type="entry name" value="N-ACETYLTRANSFERASE 9"/>
    <property type="match status" value="1"/>
</dbReference>
<sequence>MRINEHTRLEGRVCILVPYTKEMVDTYNSWMSGSEELRTETESELLTLEEEYEMQASWREDEDKLTFIVLDRDVEPDPNLGTIAAGGGMCGDVNCFVSEVDDDDDKHPGRTIREGEISVMTAVASSRHKGIAREAVTMMEEYCKDKLHIDRFIAKIRLSNHASRDLFKSLGYEEVKIVKCFNEVHCIKSLI</sequence>
<dbReference type="RefSeq" id="XP_002772296.1">
    <property type="nucleotide sequence ID" value="XM_002772250.1"/>
</dbReference>
<dbReference type="AlphaFoldDB" id="C5LGR7"/>
<dbReference type="EMBL" id="GG681874">
    <property type="protein sequence ID" value="EER04112.1"/>
    <property type="molecule type" value="Genomic_DNA"/>
</dbReference>
<dbReference type="Gene3D" id="3.40.630.30">
    <property type="match status" value="1"/>
</dbReference>
<dbReference type="InterPro" id="IPR000182">
    <property type="entry name" value="GNAT_dom"/>
</dbReference>
<dbReference type="InParanoid" id="C5LGR7"/>
<dbReference type="Pfam" id="PF13302">
    <property type="entry name" value="Acetyltransf_3"/>
    <property type="match status" value="1"/>
</dbReference>
<keyword evidence="3" id="KW-0012">Acyltransferase</keyword>
<organism evidence="6">
    <name type="scientific">Perkinsus marinus (strain ATCC 50983 / TXsc)</name>
    <dbReference type="NCBI Taxonomy" id="423536"/>
    <lineage>
        <taxon>Eukaryota</taxon>
        <taxon>Sar</taxon>
        <taxon>Alveolata</taxon>
        <taxon>Perkinsozoa</taxon>
        <taxon>Perkinsea</taxon>
        <taxon>Perkinsida</taxon>
        <taxon>Perkinsidae</taxon>
        <taxon>Perkinsus</taxon>
    </lineage>
</organism>
<dbReference type="Proteomes" id="UP000007800">
    <property type="component" value="Unassembled WGS sequence"/>
</dbReference>
<dbReference type="GeneID" id="9045351"/>
<evidence type="ECO:0000256" key="3">
    <source>
        <dbReference type="ARBA" id="ARBA00023315"/>
    </source>
</evidence>
<feature type="domain" description="N-acetyltransferase" evidence="4">
    <location>
        <begin position="35"/>
        <end position="191"/>
    </location>
</feature>
<keyword evidence="2" id="KW-0808">Transferase</keyword>
<dbReference type="PANTHER" id="PTHR13256:SF16">
    <property type="entry name" value="ALPHA_BETA-TUBULIN-N-ACETYLTRANSFERASE 9"/>
    <property type="match status" value="1"/>
</dbReference>
<dbReference type="InterPro" id="IPR039135">
    <property type="entry name" value="NAT9-like"/>
</dbReference>
<reference evidence="5 6" key="1">
    <citation type="submission" date="2008-07" db="EMBL/GenBank/DDBJ databases">
        <authorList>
            <person name="El-Sayed N."/>
            <person name="Caler E."/>
            <person name="Inman J."/>
            <person name="Amedeo P."/>
            <person name="Hass B."/>
            <person name="Wortman J."/>
        </authorList>
    </citation>
    <scope>NUCLEOTIDE SEQUENCE [LARGE SCALE GENOMIC DNA]</scope>
    <source>
        <strain evidence="6">ATCC 50983 / TXsc</strain>
    </source>
</reference>
<evidence type="ECO:0000256" key="1">
    <source>
        <dbReference type="ARBA" id="ARBA00009342"/>
    </source>
</evidence>
<dbReference type="PROSITE" id="PS51186">
    <property type="entry name" value="GNAT"/>
    <property type="match status" value="1"/>
</dbReference>
<evidence type="ECO:0000256" key="2">
    <source>
        <dbReference type="ARBA" id="ARBA00022679"/>
    </source>
</evidence>